<dbReference type="InterPro" id="IPR033801">
    <property type="entry name" value="CBM6-CBM35-CBM36-like_1"/>
</dbReference>
<dbReference type="InterPro" id="IPR053879">
    <property type="entry name" value="HYDIN_VesB_CFA65-like_Ig"/>
</dbReference>
<dbReference type="InterPro" id="IPR006626">
    <property type="entry name" value="PbH1"/>
</dbReference>
<dbReference type="PANTHER" id="PTHR45713:SF6">
    <property type="entry name" value="F5_8 TYPE C DOMAIN-CONTAINING PROTEIN"/>
    <property type="match status" value="1"/>
</dbReference>
<keyword evidence="5" id="KW-0966">Cell projection</keyword>
<dbReference type="EMBL" id="SODF01000001">
    <property type="protein sequence ID" value="TDW21413.1"/>
    <property type="molecule type" value="Genomic_DNA"/>
</dbReference>
<dbReference type="InterPro" id="IPR011050">
    <property type="entry name" value="Pectin_lyase_fold/virulence"/>
</dbReference>
<dbReference type="SUPFAM" id="SSF49785">
    <property type="entry name" value="Galactose-binding domain-like"/>
    <property type="match status" value="2"/>
</dbReference>
<evidence type="ECO:0000256" key="2">
    <source>
        <dbReference type="ARBA" id="ARBA00004496"/>
    </source>
</evidence>
<feature type="compositionally biased region" description="Polar residues" evidence="6">
    <location>
        <begin position="734"/>
        <end position="756"/>
    </location>
</feature>
<dbReference type="SUPFAM" id="SSF51126">
    <property type="entry name" value="Pectin lyase-like"/>
    <property type="match status" value="1"/>
</dbReference>
<reference evidence="9 10" key="1">
    <citation type="submission" date="2019-03" db="EMBL/GenBank/DDBJ databases">
        <title>Genomic Encyclopedia of Type Strains, Phase III (KMG-III): the genomes of soil and plant-associated and newly described type strains.</title>
        <authorList>
            <person name="Whitman W."/>
        </authorList>
    </citation>
    <scope>NUCLEOTIDE SEQUENCE [LARGE SCALE GENOMIC DNA]</scope>
    <source>
        <strain evidence="9 10">VKM Ac-2570</strain>
    </source>
</reference>
<comment type="caution">
    <text evidence="9">The sequence shown here is derived from an EMBL/GenBank/DDBJ whole genome shotgun (WGS) entry which is preliminary data.</text>
</comment>
<dbReference type="SMART" id="SM00710">
    <property type="entry name" value="PbH1"/>
    <property type="match status" value="6"/>
</dbReference>
<accession>A0A4R7ZTP5</accession>
<dbReference type="InterPro" id="IPR012334">
    <property type="entry name" value="Pectin_lyas_fold"/>
</dbReference>
<keyword evidence="4" id="KW-0969">Cilium</keyword>
<keyword evidence="7" id="KW-0472">Membrane</keyword>
<gene>
    <name evidence="9" type="ORF">EV650_0238</name>
</gene>
<keyword evidence="7" id="KW-0812">Transmembrane</keyword>
<evidence type="ECO:0000256" key="7">
    <source>
        <dbReference type="SAM" id="Phobius"/>
    </source>
</evidence>
<organism evidence="9 10">
    <name type="scientific">Kribbella kalugense</name>
    <dbReference type="NCBI Taxonomy" id="2512221"/>
    <lineage>
        <taxon>Bacteria</taxon>
        <taxon>Bacillati</taxon>
        <taxon>Actinomycetota</taxon>
        <taxon>Actinomycetes</taxon>
        <taxon>Propionibacteriales</taxon>
        <taxon>Kribbellaceae</taxon>
        <taxon>Kribbella</taxon>
    </lineage>
</organism>
<dbReference type="PANTHER" id="PTHR45713">
    <property type="entry name" value="FTP DOMAIN-CONTAINING PROTEIN"/>
    <property type="match status" value="1"/>
</dbReference>
<dbReference type="PROSITE" id="PS50022">
    <property type="entry name" value="FA58C_3"/>
    <property type="match status" value="2"/>
</dbReference>
<evidence type="ECO:0000313" key="10">
    <source>
        <dbReference type="Proteomes" id="UP000295447"/>
    </source>
</evidence>
<sequence length="1217" mass="124757">MCLARYGLATTVRLARQGCEFDCPPPVEREQPMFRSIKPWSRRARVGVLAACGALVAASLAVVAAPAWAAATGGVGATLPYVEVQAENSSTNGTVIGPSAAYNTLAAEASYRKAVTLQGSGKFVEFTTPTATNSIVFRYSIPDTGSGSVYTAPLSLYVNGTKASNFTLTNAYSWYYGGYPFTNSPGSNPHHFYDEVHRLFTTTYPAGTKFRLQVDAEDTASSYTIDFADFENVAGALSQPSGSVSVTSQGADPTGAADSTNAFNAAMTAAGAGGTVWIPEGTFKIPGHLILNNITFKGAGMWRSTVVGAAPGFYGNYAPNGSSGVHLSDFAIFGDVQERNDGAQVNGIGGALNNSTVDRVWIEHEKVGAWMDGPFTNLVFSGMRIRNVTADGINFHDGITNSKVTNSDLRNLGDDGLATWADQNADANDSFDHNTVQYPILANGIAIYGGHDNFVTDNRVIDAGLTQGGGIHVAQRFASTTLGRTDVLRNTIIRSGSLDPNWQFGVGALWFDARDGAMSGTTNIDNILIQQSPYEAIQFVSGSNISNVKINNATIQNTGTWVVQEQVGGSATITNSTATGTQAPGPIYSCGVGFTLTDGGGNSGIFAPVQCQNITSPAFPPYLPDNGSQISISPTALSFGSVATGTSSSSQAVTVTNSGTAAAPVSSVAITGDYSQTNNCGSSITAGGSCMVNVTFSPTAAGTRAGNLTVNAAGVTSTVPLSGTGVAPGPILNPNPSSLSFPDTQSGSSSPTQAVTVTNSGTASATVSGVSAAGDFTQTNNCSTIAVGASCTVTVTFHPTASGARAGSVTLTSNANNSPTSISLTGNGIGTDTNLALGKTATASSQVNGTQSASTATDGDANTYWESNNNAFPQWLQVDLGAARSIGKVTLKLPPSSAWGTRTQTLSVQTSTDGSSFGTPVASATYTFTSPANVVNITVPATSARYVRVNITANSGWPAGQVSEFEVYPSGGSQINVPTLSTSPSSLTFGSQALNTTSGAQAVTVTNTGSLAASVSSVTASGEYMQTNNCSSIAINASCTVNVSFRPTASGVRTGTLTITSNATNSPTTVALSGTGAGGTSTNLAAGKATSESSHNDVYQSSNVTDGNQATYWESANNAFPQWVQVDLGAAASAGRVVLQLPASWGARTETLSVLGSTNGTTFSTIVGSAGYSFAPGNNNTVTINFTPTTARYFRLNFTANTGWNAGQLSDFQVWNS</sequence>
<evidence type="ECO:0000256" key="4">
    <source>
        <dbReference type="ARBA" id="ARBA00023069"/>
    </source>
</evidence>
<dbReference type="Pfam" id="PF22073">
    <property type="entry name" value="Cep192_D4"/>
    <property type="match status" value="1"/>
</dbReference>
<protein>
    <submittedName>
        <fullName evidence="9">ASPM-SPD-2-Hydin domain-containing protein</fullName>
    </submittedName>
</protein>
<dbReference type="NCBIfam" id="NF012200">
    <property type="entry name" value="choice_anch_D"/>
    <property type="match status" value="3"/>
</dbReference>
<evidence type="ECO:0000256" key="3">
    <source>
        <dbReference type="ARBA" id="ARBA00022490"/>
    </source>
</evidence>
<evidence type="ECO:0000256" key="5">
    <source>
        <dbReference type="ARBA" id="ARBA00023273"/>
    </source>
</evidence>
<feature type="transmembrane region" description="Helical" evidence="7">
    <location>
        <begin position="46"/>
        <end position="69"/>
    </location>
</feature>
<dbReference type="InterPro" id="IPR054090">
    <property type="entry name" value="Cep192_Spd-2-like_dom"/>
</dbReference>
<dbReference type="Gene3D" id="2.160.20.10">
    <property type="entry name" value="Single-stranded right-handed beta-helix, Pectin lyase-like"/>
    <property type="match status" value="1"/>
</dbReference>
<dbReference type="Gene3D" id="2.60.40.10">
    <property type="entry name" value="Immunoglobulins"/>
    <property type="match status" value="3"/>
</dbReference>
<dbReference type="CDD" id="cd14490">
    <property type="entry name" value="CBM6-CBM35-CBM36_like_1"/>
    <property type="match status" value="1"/>
</dbReference>
<dbReference type="GO" id="GO:0005975">
    <property type="term" value="P:carbohydrate metabolic process"/>
    <property type="evidence" value="ECO:0007669"/>
    <property type="project" value="UniProtKB-ARBA"/>
</dbReference>
<proteinExistence type="predicted"/>
<dbReference type="GO" id="GO:0005737">
    <property type="term" value="C:cytoplasm"/>
    <property type="evidence" value="ECO:0007669"/>
    <property type="project" value="UniProtKB-SubCell"/>
</dbReference>
<dbReference type="InterPro" id="IPR013783">
    <property type="entry name" value="Ig-like_fold"/>
</dbReference>
<dbReference type="Pfam" id="PF22816">
    <property type="entry name" value="CatAgl_D2"/>
    <property type="match status" value="1"/>
</dbReference>
<dbReference type="Gene3D" id="2.60.120.260">
    <property type="entry name" value="Galactose-binding domain-like"/>
    <property type="match status" value="2"/>
</dbReference>
<dbReference type="Pfam" id="PF00754">
    <property type="entry name" value="F5_F8_type_C"/>
    <property type="match status" value="2"/>
</dbReference>
<evidence type="ECO:0000313" key="9">
    <source>
        <dbReference type="EMBL" id="TDW21413.1"/>
    </source>
</evidence>
<evidence type="ECO:0000259" key="8">
    <source>
        <dbReference type="PROSITE" id="PS50022"/>
    </source>
</evidence>
<dbReference type="InterPro" id="IPR008979">
    <property type="entry name" value="Galactose-bd-like_sf"/>
</dbReference>
<dbReference type="InterPro" id="IPR051941">
    <property type="entry name" value="BG_Antigen-Binding_Lectin"/>
</dbReference>
<evidence type="ECO:0000256" key="6">
    <source>
        <dbReference type="SAM" id="MobiDB-lite"/>
    </source>
</evidence>
<dbReference type="Pfam" id="PF22815">
    <property type="entry name" value="CatAgl_D1"/>
    <property type="match status" value="1"/>
</dbReference>
<comment type="subcellular location">
    <subcellularLocation>
        <location evidence="1">Cell projection</location>
        <location evidence="1">Cilium</location>
    </subcellularLocation>
    <subcellularLocation>
        <location evidence="2">Cytoplasm</location>
    </subcellularLocation>
</comment>
<feature type="domain" description="F5/8 type C" evidence="8">
    <location>
        <begin position="1064"/>
        <end position="1217"/>
    </location>
</feature>
<dbReference type="InterPro" id="IPR000421">
    <property type="entry name" value="FA58C"/>
</dbReference>
<evidence type="ECO:0000256" key="1">
    <source>
        <dbReference type="ARBA" id="ARBA00004138"/>
    </source>
</evidence>
<name>A0A4R7ZTP5_9ACTN</name>
<keyword evidence="7" id="KW-1133">Transmembrane helix</keyword>
<dbReference type="Proteomes" id="UP000295447">
    <property type="component" value="Unassembled WGS sequence"/>
</dbReference>
<keyword evidence="3" id="KW-0963">Cytoplasm</keyword>
<dbReference type="AlphaFoldDB" id="A0A4R7ZTP5"/>
<feature type="region of interest" description="Disordered" evidence="6">
    <location>
        <begin position="726"/>
        <end position="756"/>
    </location>
</feature>
<dbReference type="Pfam" id="PF22544">
    <property type="entry name" value="HYDIN_VesB_CFA65-like_Ig"/>
    <property type="match status" value="2"/>
</dbReference>
<feature type="domain" description="F5/8 type C" evidence="8">
    <location>
        <begin position="817"/>
        <end position="970"/>
    </location>
</feature>
<dbReference type="InterPro" id="IPR055149">
    <property type="entry name" value="Agl_cat_D2"/>
</dbReference>
<keyword evidence="10" id="KW-1185">Reference proteome</keyword>
<dbReference type="SMART" id="SM00231">
    <property type="entry name" value="FA58C"/>
    <property type="match status" value="2"/>
</dbReference>